<keyword evidence="2" id="KW-1185">Reference proteome</keyword>
<dbReference type="AlphaFoldDB" id="A0A2V3IES3"/>
<dbReference type="Proteomes" id="UP000247409">
    <property type="component" value="Unassembled WGS sequence"/>
</dbReference>
<sequence>MSTMKHLQVTVDSEILNTLKTNNYVLCIAKMVNNAYTVIWEGKKSVLANNTFASEPKYELFATLNFQSGIQVGAETDPQPIQGGLTCLLNSAGILGTPTGSIDASSPFYMDNQYALVHPGVNVIMPDNSSVPIYVAEHGVIIGMAELLPKEKVVVWFEQRVETSMMISKVQGISIELDFTTISSQSVRYTNDMKFVATSVGPNQLFYFKGPKLEDAFPVRGLLDYLVKFQPLIRDAVRGSLIIYVMERLINEGYRPETVDFHPNGTFHISFPKQNALQYILGGYVPDYEEAIDGALKGALRDVKGIPNCETWNIFPKKVIRGEKQMLKHLMEELNNVHQHEKLVSLLEKAEIEKCM</sequence>
<dbReference type="OrthoDB" id="2987506at2759"/>
<reference evidence="1 2" key="1">
    <citation type="journal article" date="2018" name="Mol. Biol. Evol.">
        <title>Analysis of the draft genome of the red seaweed Gracilariopsis chorda provides insights into genome size evolution in Rhodophyta.</title>
        <authorList>
            <person name="Lee J."/>
            <person name="Yang E.C."/>
            <person name="Graf L."/>
            <person name="Yang J.H."/>
            <person name="Qiu H."/>
            <person name="Zel Zion U."/>
            <person name="Chan C.X."/>
            <person name="Stephens T.G."/>
            <person name="Weber A.P.M."/>
            <person name="Boo G.H."/>
            <person name="Boo S.M."/>
            <person name="Kim K.M."/>
            <person name="Shin Y."/>
            <person name="Jung M."/>
            <person name="Lee S.J."/>
            <person name="Yim H.S."/>
            <person name="Lee J.H."/>
            <person name="Bhattacharya D."/>
            <person name="Yoon H.S."/>
        </authorList>
    </citation>
    <scope>NUCLEOTIDE SEQUENCE [LARGE SCALE GENOMIC DNA]</scope>
    <source>
        <strain evidence="1 2">SKKU-2015</strain>
        <tissue evidence="1">Whole body</tissue>
    </source>
</reference>
<evidence type="ECO:0000313" key="2">
    <source>
        <dbReference type="Proteomes" id="UP000247409"/>
    </source>
</evidence>
<comment type="caution">
    <text evidence="1">The sequence shown here is derived from an EMBL/GenBank/DDBJ whole genome shotgun (WGS) entry which is preliminary data.</text>
</comment>
<evidence type="ECO:0000313" key="1">
    <source>
        <dbReference type="EMBL" id="PXF40552.1"/>
    </source>
</evidence>
<accession>A0A2V3IES3</accession>
<protein>
    <submittedName>
        <fullName evidence="1">Uncharacterized protein</fullName>
    </submittedName>
</protein>
<proteinExistence type="predicted"/>
<dbReference type="EMBL" id="NBIV01000283">
    <property type="protein sequence ID" value="PXF40552.1"/>
    <property type="molecule type" value="Genomic_DNA"/>
</dbReference>
<gene>
    <name evidence="1" type="ORF">BWQ96_09726</name>
</gene>
<organism evidence="1 2">
    <name type="scientific">Gracilariopsis chorda</name>
    <dbReference type="NCBI Taxonomy" id="448386"/>
    <lineage>
        <taxon>Eukaryota</taxon>
        <taxon>Rhodophyta</taxon>
        <taxon>Florideophyceae</taxon>
        <taxon>Rhodymeniophycidae</taxon>
        <taxon>Gracilariales</taxon>
        <taxon>Gracilariaceae</taxon>
        <taxon>Gracilariopsis</taxon>
    </lineage>
</organism>
<name>A0A2V3IES3_9FLOR</name>